<sequence length="284" mass="30563">MAPENTLAAFRTALDLGVSTLETDMAVTKDGVVVISHDPFLNPDLTRLDGQWLAAAGPPIRTLTLDELRRYDIGRMNPASKYAQQFPEQKPVDGERFPTLEELFAMAGPTVRFNIEIKTDPGKPDLTLEPERFAELAVAAVRKGGAAARTTIQSFDWRGLLASGRLAPDIATACLSIESNNVDTVRRAGGQPSPWLGGLDLAAHGGSVPRLAKAAGCAVWSPFWRNVTAENVKEAQGLGLKVVPWTVNIPADMAALIDLKVDGLITDYPDRAKSVLATKGLKIR</sequence>
<dbReference type="PANTHER" id="PTHR46211:SF14">
    <property type="entry name" value="GLYCEROPHOSPHODIESTER PHOSPHODIESTERASE"/>
    <property type="match status" value="1"/>
</dbReference>
<reference evidence="2 3" key="1">
    <citation type="submission" date="2019-07" db="EMBL/GenBank/DDBJ databases">
        <title>Whole genome shotgun sequence of Reyranella soli NBRC 108950.</title>
        <authorList>
            <person name="Hosoyama A."/>
            <person name="Uohara A."/>
            <person name="Ohji S."/>
            <person name="Ichikawa N."/>
        </authorList>
    </citation>
    <scope>NUCLEOTIDE SEQUENCE [LARGE SCALE GENOMIC DNA]</scope>
    <source>
        <strain evidence="2 3">NBRC 108950</strain>
    </source>
</reference>
<dbReference type="EMBL" id="BKAJ01000090">
    <property type="protein sequence ID" value="GEP57916.1"/>
    <property type="molecule type" value="Genomic_DNA"/>
</dbReference>
<dbReference type="SUPFAM" id="SSF51695">
    <property type="entry name" value="PLC-like phosphodiesterases"/>
    <property type="match status" value="1"/>
</dbReference>
<dbReference type="InterPro" id="IPR017946">
    <property type="entry name" value="PLC-like_Pdiesterase_TIM-brl"/>
</dbReference>
<name>A0A512NG41_9HYPH</name>
<accession>A0A512NG41</accession>
<comment type="caution">
    <text evidence="2">The sequence shown here is derived from an EMBL/GenBank/DDBJ whole genome shotgun (WGS) entry which is preliminary data.</text>
</comment>
<evidence type="ECO:0000259" key="1">
    <source>
        <dbReference type="PROSITE" id="PS51704"/>
    </source>
</evidence>
<dbReference type="InterPro" id="IPR030395">
    <property type="entry name" value="GP_PDE_dom"/>
</dbReference>
<dbReference type="PROSITE" id="PS51704">
    <property type="entry name" value="GP_PDE"/>
    <property type="match status" value="1"/>
</dbReference>
<protein>
    <submittedName>
        <fullName evidence="2">Glycerophosphoryl diester phosphodiesterase</fullName>
    </submittedName>
</protein>
<dbReference type="Pfam" id="PF03009">
    <property type="entry name" value="GDPD"/>
    <property type="match status" value="1"/>
</dbReference>
<dbReference type="Gene3D" id="3.20.20.190">
    <property type="entry name" value="Phosphatidylinositol (PI) phosphodiesterase"/>
    <property type="match status" value="1"/>
</dbReference>
<organism evidence="2 3">
    <name type="scientific">Reyranella soli</name>
    <dbReference type="NCBI Taxonomy" id="1230389"/>
    <lineage>
        <taxon>Bacteria</taxon>
        <taxon>Pseudomonadati</taxon>
        <taxon>Pseudomonadota</taxon>
        <taxon>Alphaproteobacteria</taxon>
        <taxon>Hyphomicrobiales</taxon>
        <taxon>Reyranellaceae</taxon>
        <taxon>Reyranella</taxon>
    </lineage>
</organism>
<dbReference type="PANTHER" id="PTHR46211">
    <property type="entry name" value="GLYCEROPHOSPHORYL DIESTER PHOSPHODIESTERASE"/>
    <property type="match status" value="1"/>
</dbReference>
<dbReference type="GO" id="GO:0006629">
    <property type="term" value="P:lipid metabolic process"/>
    <property type="evidence" value="ECO:0007669"/>
    <property type="project" value="InterPro"/>
</dbReference>
<dbReference type="Proteomes" id="UP000321058">
    <property type="component" value="Unassembled WGS sequence"/>
</dbReference>
<gene>
    <name evidence="2" type="ORF">RSO01_50820</name>
</gene>
<dbReference type="CDD" id="cd08567">
    <property type="entry name" value="GDPD_SpGDE_like"/>
    <property type="match status" value="1"/>
</dbReference>
<dbReference type="GO" id="GO:0008081">
    <property type="term" value="F:phosphoric diester hydrolase activity"/>
    <property type="evidence" value="ECO:0007669"/>
    <property type="project" value="InterPro"/>
</dbReference>
<evidence type="ECO:0000313" key="2">
    <source>
        <dbReference type="EMBL" id="GEP57916.1"/>
    </source>
</evidence>
<keyword evidence="3" id="KW-1185">Reference proteome</keyword>
<proteinExistence type="predicted"/>
<dbReference type="AlphaFoldDB" id="A0A512NG41"/>
<evidence type="ECO:0000313" key="3">
    <source>
        <dbReference type="Proteomes" id="UP000321058"/>
    </source>
</evidence>
<feature type="domain" description="GP-PDE" evidence="1">
    <location>
        <begin position="1"/>
        <end position="276"/>
    </location>
</feature>